<evidence type="ECO:0000313" key="3">
    <source>
        <dbReference type="Proteomes" id="UP000308054"/>
    </source>
</evidence>
<gene>
    <name evidence="2" type="ORF">E5163_10800</name>
</gene>
<dbReference type="PROSITE" id="PS51186">
    <property type="entry name" value="GNAT"/>
    <property type="match status" value="1"/>
</dbReference>
<keyword evidence="2" id="KW-0808">Transferase</keyword>
<accession>A0A4S2GYX1</accession>
<comment type="caution">
    <text evidence="2">The sequence shown here is derived from an EMBL/GenBank/DDBJ whole genome shotgun (WGS) entry which is preliminary data.</text>
</comment>
<dbReference type="InterPro" id="IPR016181">
    <property type="entry name" value="Acyl_CoA_acyltransferase"/>
</dbReference>
<reference evidence="2 3" key="1">
    <citation type="journal article" date="2017" name="Int. J. Syst. Evol. Microbiol.">
        <title>Marinicauda algicola sp. nov., isolated from a marine red alga Rhodosorus marinus.</title>
        <authorList>
            <person name="Jeong S.E."/>
            <person name="Jeon S.H."/>
            <person name="Chun B.H."/>
            <person name="Kim D.W."/>
            <person name="Jeon C.O."/>
        </authorList>
    </citation>
    <scope>NUCLEOTIDE SEQUENCE [LARGE SCALE GENOMIC DNA]</scope>
    <source>
        <strain evidence="2 3">JCM 31718</strain>
    </source>
</reference>
<dbReference type="InterPro" id="IPR051531">
    <property type="entry name" value="N-acetyltransferase"/>
</dbReference>
<dbReference type="EMBL" id="SRXW01000003">
    <property type="protein sequence ID" value="TGY88304.1"/>
    <property type="molecule type" value="Genomic_DNA"/>
</dbReference>
<name>A0A4S2GYX1_9PROT</name>
<dbReference type="InterPro" id="IPR000182">
    <property type="entry name" value="GNAT_dom"/>
</dbReference>
<evidence type="ECO:0000259" key="1">
    <source>
        <dbReference type="PROSITE" id="PS51186"/>
    </source>
</evidence>
<dbReference type="GO" id="GO:0016747">
    <property type="term" value="F:acyltransferase activity, transferring groups other than amino-acyl groups"/>
    <property type="evidence" value="ECO:0007669"/>
    <property type="project" value="InterPro"/>
</dbReference>
<dbReference type="Gene3D" id="3.40.630.30">
    <property type="match status" value="1"/>
</dbReference>
<protein>
    <submittedName>
        <fullName evidence="2">N-acetyltransferase</fullName>
    </submittedName>
</protein>
<dbReference type="OrthoDB" id="6293260at2"/>
<dbReference type="PANTHER" id="PTHR43792">
    <property type="entry name" value="GNAT FAMILY, PUTATIVE (AFU_ORTHOLOGUE AFUA_3G00765)-RELATED-RELATED"/>
    <property type="match status" value="1"/>
</dbReference>
<dbReference type="Pfam" id="PF13302">
    <property type="entry name" value="Acetyltransf_3"/>
    <property type="match status" value="1"/>
</dbReference>
<organism evidence="2 3">
    <name type="scientific">Marinicauda algicola</name>
    <dbReference type="NCBI Taxonomy" id="2029849"/>
    <lineage>
        <taxon>Bacteria</taxon>
        <taxon>Pseudomonadati</taxon>
        <taxon>Pseudomonadota</taxon>
        <taxon>Alphaproteobacteria</taxon>
        <taxon>Maricaulales</taxon>
        <taxon>Maricaulaceae</taxon>
        <taxon>Marinicauda</taxon>
    </lineage>
</organism>
<feature type="domain" description="N-acetyltransferase" evidence="1">
    <location>
        <begin position="9"/>
        <end position="164"/>
    </location>
</feature>
<dbReference type="PANTHER" id="PTHR43792:SF1">
    <property type="entry name" value="N-ACETYLTRANSFERASE DOMAIN-CONTAINING PROTEIN"/>
    <property type="match status" value="1"/>
</dbReference>
<sequence length="173" mass="19315">MEIPELVTPRLRLRAPCGADFPVYRDFYADAEASRFYGGPLPANRAWTKLASDLGHWRLRGYGMWSIERRDRPGMVGSCGLVWPEGWPRSELTWWIMPEARRQGIAREASLAAIDHALASLGWTQVETHMDDANIAARRLAESLGGRVFAREAFPDGLMRDVFALSGLAAQTG</sequence>
<dbReference type="Proteomes" id="UP000308054">
    <property type="component" value="Unassembled WGS sequence"/>
</dbReference>
<dbReference type="AlphaFoldDB" id="A0A4S2GYX1"/>
<evidence type="ECO:0000313" key="2">
    <source>
        <dbReference type="EMBL" id="TGY88304.1"/>
    </source>
</evidence>
<keyword evidence="3" id="KW-1185">Reference proteome</keyword>
<dbReference type="SUPFAM" id="SSF55729">
    <property type="entry name" value="Acyl-CoA N-acyltransferases (Nat)"/>
    <property type="match status" value="1"/>
</dbReference>
<dbReference type="RefSeq" id="WP_135996150.1">
    <property type="nucleotide sequence ID" value="NZ_CP071057.1"/>
</dbReference>
<proteinExistence type="predicted"/>